<organism evidence="3 4">
    <name type="scientific">Leptothrix cholodnii (strain ATCC 51168 / LMG 8142 / SP-6)</name>
    <name type="common">Leptothrix discophora (strain SP-6)</name>
    <dbReference type="NCBI Taxonomy" id="395495"/>
    <lineage>
        <taxon>Bacteria</taxon>
        <taxon>Pseudomonadati</taxon>
        <taxon>Pseudomonadota</taxon>
        <taxon>Betaproteobacteria</taxon>
        <taxon>Burkholderiales</taxon>
        <taxon>Sphaerotilaceae</taxon>
        <taxon>Leptothrix</taxon>
    </lineage>
</organism>
<name>B1Y7I9_LEPCP</name>
<proteinExistence type="predicted"/>
<dbReference type="EMBL" id="CP001013">
    <property type="protein sequence ID" value="ACB36137.1"/>
    <property type="molecule type" value="Genomic_DNA"/>
</dbReference>
<evidence type="ECO:0008006" key="5">
    <source>
        <dbReference type="Google" id="ProtNLM"/>
    </source>
</evidence>
<dbReference type="Proteomes" id="UP000001693">
    <property type="component" value="Chromosome"/>
</dbReference>
<evidence type="ECO:0000313" key="3">
    <source>
        <dbReference type="EMBL" id="ACB36137.1"/>
    </source>
</evidence>
<keyword evidence="4" id="KW-1185">Reference proteome</keyword>
<sequence precursor="true">MKAARHWRPALLLATLAGLLALAVGAPNAPPTSPAPTSTTAMTASATAPRLVPARATAARSAARAGAPTPADPPITGRDAALSALDTGLVARRTAAGGKAPDAFAAHSWHVAPPPAPPAPVVWQPPPQPAPPQAPPLPFKYLGRMEESPERTVWYLLQGERLIVKASGEAIDSSYRIDGAEAGQLRFTYLPLGQQQSLTLPIGAPP</sequence>
<feature type="chain" id="PRO_5002773452" description="Prolin-rich transmembrane protein" evidence="2">
    <location>
        <begin position="30"/>
        <end position="206"/>
    </location>
</feature>
<feature type="region of interest" description="Disordered" evidence="1">
    <location>
        <begin position="29"/>
        <end position="79"/>
    </location>
</feature>
<dbReference type="STRING" id="395495.Lcho_3883"/>
<dbReference type="AlphaFoldDB" id="B1Y7I9"/>
<evidence type="ECO:0000313" key="4">
    <source>
        <dbReference type="Proteomes" id="UP000001693"/>
    </source>
</evidence>
<dbReference type="eggNOG" id="ENOG503307F">
    <property type="taxonomic scope" value="Bacteria"/>
</dbReference>
<reference evidence="3 4" key="1">
    <citation type="submission" date="2008-03" db="EMBL/GenBank/DDBJ databases">
        <title>Complete sequence of Leptothrix cholodnii SP-6.</title>
        <authorList>
            <consortium name="US DOE Joint Genome Institute"/>
            <person name="Copeland A."/>
            <person name="Lucas S."/>
            <person name="Lapidus A."/>
            <person name="Glavina del Rio T."/>
            <person name="Dalin E."/>
            <person name="Tice H."/>
            <person name="Bruce D."/>
            <person name="Goodwin L."/>
            <person name="Pitluck S."/>
            <person name="Chertkov O."/>
            <person name="Brettin T."/>
            <person name="Detter J.C."/>
            <person name="Han C."/>
            <person name="Kuske C.R."/>
            <person name="Schmutz J."/>
            <person name="Larimer F."/>
            <person name="Land M."/>
            <person name="Hauser L."/>
            <person name="Kyrpides N."/>
            <person name="Lykidis A."/>
            <person name="Emerson D."/>
            <person name="Richardson P."/>
        </authorList>
    </citation>
    <scope>NUCLEOTIDE SEQUENCE [LARGE SCALE GENOMIC DNA]</scope>
    <source>
        <strain evidence="4">ATCC 51168 / LMG 8142 / SP-6</strain>
    </source>
</reference>
<protein>
    <recommendedName>
        <fullName evidence="5">Prolin-rich transmembrane protein</fullName>
    </recommendedName>
</protein>
<dbReference type="RefSeq" id="WP_012348883.1">
    <property type="nucleotide sequence ID" value="NC_010524.1"/>
</dbReference>
<feature type="compositionally biased region" description="Low complexity" evidence="1">
    <location>
        <begin position="35"/>
        <end position="69"/>
    </location>
</feature>
<evidence type="ECO:0000256" key="1">
    <source>
        <dbReference type="SAM" id="MobiDB-lite"/>
    </source>
</evidence>
<evidence type="ECO:0000256" key="2">
    <source>
        <dbReference type="SAM" id="SignalP"/>
    </source>
</evidence>
<gene>
    <name evidence="3" type="ordered locus">Lcho_3883</name>
</gene>
<accession>B1Y7I9</accession>
<dbReference type="KEGG" id="lch:Lcho_3883"/>
<keyword evidence="2" id="KW-0732">Signal</keyword>
<feature type="signal peptide" evidence="2">
    <location>
        <begin position="1"/>
        <end position="29"/>
    </location>
</feature>
<dbReference type="HOGENOM" id="CLU_1330569_0_0_4"/>